<keyword evidence="3" id="KW-0687">Ribonucleoprotein</keyword>
<protein>
    <recommendedName>
        <fullName evidence="4">30S ribosomal protein S17</fullName>
    </recommendedName>
</protein>
<dbReference type="Pfam" id="PF00366">
    <property type="entry name" value="Ribosomal_S17"/>
    <property type="match status" value="1"/>
</dbReference>
<dbReference type="Gene3D" id="2.40.50.1000">
    <property type="match status" value="1"/>
</dbReference>
<dbReference type="InterPro" id="IPR012340">
    <property type="entry name" value="NA-bd_OB-fold"/>
</dbReference>
<evidence type="ECO:0000256" key="1">
    <source>
        <dbReference type="ARBA" id="ARBA00010254"/>
    </source>
</evidence>
<dbReference type="InterPro" id="IPR000266">
    <property type="entry name" value="Ribosomal_uS17"/>
</dbReference>
<evidence type="ECO:0000313" key="6">
    <source>
        <dbReference type="Proteomes" id="UP000278031"/>
    </source>
</evidence>
<dbReference type="NCBIfam" id="NF006345">
    <property type="entry name" value="PRK08572.1"/>
    <property type="match status" value="1"/>
</dbReference>
<keyword evidence="2 5" id="KW-0689">Ribosomal protein</keyword>
<dbReference type="GO" id="GO:0003735">
    <property type="term" value="F:structural constituent of ribosome"/>
    <property type="evidence" value="ECO:0007669"/>
    <property type="project" value="UniProtKB-UniRule"/>
</dbReference>
<dbReference type="EMBL" id="QMWP01000127">
    <property type="protein sequence ID" value="RLG69571.1"/>
    <property type="molecule type" value="Genomic_DNA"/>
</dbReference>
<dbReference type="GO" id="GO:0022627">
    <property type="term" value="C:cytosolic small ribosomal subunit"/>
    <property type="evidence" value="ECO:0007669"/>
    <property type="project" value="UniProtKB-UniRule"/>
</dbReference>
<gene>
    <name evidence="5" type="ORF">DRO04_03190</name>
</gene>
<comment type="caution">
    <text evidence="5">The sequence shown here is derived from an EMBL/GenBank/DDBJ whole genome shotgun (WGS) entry which is preliminary data.</text>
</comment>
<sequence length="98" mass="11000">MTTCNDPRCPVHGSISVRGAIFRGKVVSAKPEKTVIVERILIQKVPKFERYKKVRSKIAAHNPPCINAKEGDIVEIGETRKLSKTKSFVVLRILKEES</sequence>
<name>A0A497JFH5_9ARCH</name>
<dbReference type="PANTHER" id="PTHR10744:SF9">
    <property type="entry name" value="40S RIBOSOMAL PROTEIN S11-RELATED"/>
    <property type="match status" value="1"/>
</dbReference>
<dbReference type="PRINTS" id="PR00973">
    <property type="entry name" value="RIBOSOMALS17"/>
</dbReference>
<dbReference type="SUPFAM" id="SSF50249">
    <property type="entry name" value="Nucleic acid-binding proteins"/>
    <property type="match status" value="1"/>
</dbReference>
<dbReference type="NCBIfam" id="TIGR03630">
    <property type="entry name" value="uS17_arch"/>
    <property type="match status" value="1"/>
</dbReference>
<evidence type="ECO:0000256" key="2">
    <source>
        <dbReference type="ARBA" id="ARBA00022980"/>
    </source>
</evidence>
<dbReference type="Proteomes" id="UP000278031">
    <property type="component" value="Unassembled WGS sequence"/>
</dbReference>
<comment type="similarity">
    <text evidence="1">Belongs to the universal ribosomal protein uS17 family.</text>
</comment>
<evidence type="ECO:0000256" key="4">
    <source>
        <dbReference type="NCBIfam" id="TIGR03630"/>
    </source>
</evidence>
<evidence type="ECO:0000256" key="3">
    <source>
        <dbReference type="ARBA" id="ARBA00023274"/>
    </source>
</evidence>
<evidence type="ECO:0000313" key="5">
    <source>
        <dbReference type="EMBL" id="RLG69571.1"/>
    </source>
</evidence>
<dbReference type="AlphaFoldDB" id="A0A497JFH5"/>
<accession>A0A497JFH5</accession>
<dbReference type="InterPro" id="IPR028333">
    <property type="entry name" value="Ribosomal_uS17_arc/euk"/>
</dbReference>
<dbReference type="GO" id="GO:0006412">
    <property type="term" value="P:translation"/>
    <property type="evidence" value="ECO:0007669"/>
    <property type="project" value="UniProtKB-UniRule"/>
</dbReference>
<organism evidence="5 6">
    <name type="scientific">Candidatus Iainarchaeum sp</name>
    <dbReference type="NCBI Taxonomy" id="3101447"/>
    <lineage>
        <taxon>Archaea</taxon>
        <taxon>Candidatus Iainarchaeota</taxon>
        <taxon>Candidatus Iainarchaeia</taxon>
        <taxon>Candidatus Iainarchaeales</taxon>
        <taxon>Candidatus Iainarchaeaceae</taxon>
        <taxon>Candidatus Iainarchaeum</taxon>
    </lineage>
</organism>
<dbReference type="PANTHER" id="PTHR10744">
    <property type="entry name" value="40S RIBOSOMAL PROTEIN S11 FAMILY MEMBER"/>
    <property type="match status" value="1"/>
</dbReference>
<proteinExistence type="inferred from homology"/>
<dbReference type="CDD" id="cd00364">
    <property type="entry name" value="Ribosomal_uS17"/>
    <property type="match status" value="1"/>
</dbReference>
<reference evidence="5 6" key="1">
    <citation type="submission" date="2018-06" db="EMBL/GenBank/DDBJ databases">
        <title>Extensive metabolic versatility and redundancy in microbially diverse, dynamic hydrothermal sediments.</title>
        <authorList>
            <person name="Dombrowski N."/>
            <person name="Teske A."/>
            <person name="Baker B.J."/>
        </authorList>
    </citation>
    <scope>NUCLEOTIDE SEQUENCE [LARGE SCALE GENOMIC DNA]</scope>
    <source>
        <strain evidence="5">B51_G17</strain>
    </source>
</reference>